<gene>
    <name evidence="1" type="ORF">CF394_00725</name>
</gene>
<organism evidence="1 2">
    <name type="scientific">Tetzosporium hominis</name>
    <dbReference type="NCBI Taxonomy" id="2020506"/>
    <lineage>
        <taxon>Bacteria</taxon>
        <taxon>Bacillati</taxon>
        <taxon>Bacillota</taxon>
        <taxon>Bacilli</taxon>
        <taxon>Bacillales</taxon>
        <taxon>Caryophanaceae</taxon>
        <taxon>Tetzosporium</taxon>
    </lineage>
</organism>
<evidence type="ECO:0000313" key="1">
    <source>
        <dbReference type="EMBL" id="OZS79461.1"/>
    </source>
</evidence>
<keyword evidence="2" id="KW-1185">Reference proteome</keyword>
<comment type="caution">
    <text evidence="1">The sequence shown here is derived from an EMBL/GenBank/DDBJ whole genome shotgun (WGS) entry which is preliminary data.</text>
</comment>
<sequence length="152" mass="18039">MKVIDKMNELVGTNASKEKIMGWAYQNRVHVICMHLDEPKFEAFENTVQRFIDSGQLVDDEHENWGRFLEMEFVEPEELKIIPQPVEQTVSSHDWVEIEKKMNYYRRLYMKSNHFNLFNLEQLQARFDEGERTQELAEDIDSIIGNAVIVDE</sequence>
<protein>
    <submittedName>
        <fullName evidence="1">Uncharacterized protein</fullName>
    </submittedName>
</protein>
<dbReference type="EMBL" id="NOKQ01000128">
    <property type="protein sequence ID" value="OZS79461.1"/>
    <property type="molecule type" value="Genomic_DNA"/>
</dbReference>
<dbReference type="RefSeq" id="WP_094941368.1">
    <property type="nucleotide sequence ID" value="NZ_NOKQ01000128.1"/>
</dbReference>
<reference evidence="1 2" key="1">
    <citation type="submission" date="2017-07" db="EMBL/GenBank/DDBJ databases">
        <title>Tetzosporium hominis gen.nov. sp.nov.</title>
        <authorList>
            <person name="Tetz G."/>
            <person name="Tetz V."/>
        </authorList>
    </citation>
    <scope>NUCLEOTIDE SEQUENCE [LARGE SCALE GENOMIC DNA]</scope>
    <source>
        <strain evidence="1 2">VT-49</strain>
    </source>
</reference>
<accession>A0A264W7G6</accession>
<dbReference type="AlphaFoldDB" id="A0A264W7G6"/>
<evidence type="ECO:0000313" key="2">
    <source>
        <dbReference type="Proteomes" id="UP000217065"/>
    </source>
</evidence>
<proteinExistence type="predicted"/>
<dbReference type="OrthoDB" id="10001919at2"/>
<dbReference type="Proteomes" id="UP000217065">
    <property type="component" value="Unassembled WGS sequence"/>
</dbReference>
<name>A0A264W7G6_9BACL</name>